<dbReference type="EMBL" id="PKIW01000020">
    <property type="protein sequence ID" value="PLT11369.1"/>
    <property type="molecule type" value="Genomic_DNA"/>
</dbReference>
<reference evidence="1 2" key="1">
    <citation type="submission" date="2017-12" db="EMBL/GenBank/DDBJ databases">
        <title>Phylogenetic diversity of female urinary microbiome.</title>
        <authorList>
            <person name="Thomas-White K."/>
            <person name="Wolfe A.J."/>
        </authorList>
    </citation>
    <scope>NUCLEOTIDE SEQUENCE [LARGE SCALE GENOMIC DNA]</scope>
    <source>
        <strain evidence="1 2">UMB0085</strain>
    </source>
</reference>
<gene>
    <name evidence="1" type="ORF">CYJ79_05325</name>
</gene>
<evidence type="ECO:0000313" key="2">
    <source>
        <dbReference type="Proteomes" id="UP000235119"/>
    </source>
</evidence>
<evidence type="ECO:0000313" key="1">
    <source>
        <dbReference type="EMBL" id="PLT11369.1"/>
    </source>
</evidence>
<accession>A0A2N5KYR7</accession>
<protein>
    <submittedName>
        <fullName evidence="1">Uncharacterized protein</fullName>
    </submittedName>
</protein>
<organism evidence="1 2">
    <name type="scientific">Lactobacillus crispatus</name>
    <dbReference type="NCBI Taxonomy" id="47770"/>
    <lineage>
        <taxon>Bacteria</taxon>
        <taxon>Bacillati</taxon>
        <taxon>Bacillota</taxon>
        <taxon>Bacilli</taxon>
        <taxon>Lactobacillales</taxon>
        <taxon>Lactobacillaceae</taxon>
        <taxon>Lactobacillus</taxon>
    </lineage>
</organism>
<sequence>MTSEPVTYLKNILAVQNISGLITSEGYDLIDQEKLVTNHNQAKILARLVKEVGTNNYNAGYAEGRAEQAFEDGKKMAEFMKGASQGE</sequence>
<dbReference type="RefSeq" id="WP_068813032.1">
    <property type="nucleotide sequence ID" value="NZ_JAKHQW010000007.1"/>
</dbReference>
<proteinExistence type="predicted"/>
<comment type="caution">
    <text evidence="1">The sequence shown here is derived from an EMBL/GenBank/DDBJ whole genome shotgun (WGS) entry which is preliminary data.</text>
</comment>
<dbReference type="AlphaFoldDB" id="A0A2N5KYR7"/>
<name>A0A2N5KYR7_9LACO</name>
<dbReference type="Proteomes" id="UP000235119">
    <property type="component" value="Unassembled WGS sequence"/>
</dbReference>